<sequence length="119" mass="13183">MEVGITRGAEAPNVQVHQWREDSGELGHVHPRSPVDLGRELFAQNVYSHTVSLDHMHRSPQGYGEHHAQVTWVARYLSGNLCKVCGDTMVRCRKWVTIAMKAGRGDGAFPPSGYDSNGK</sequence>
<dbReference type="EMBL" id="BAABLN010000033">
    <property type="protein sequence ID" value="GAA4702061.1"/>
    <property type="molecule type" value="Genomic_DNA"/>
</dbReference>
<gene>
    <name evidence="1" type="ORF">GCM10025781_20680</name>
</gene>
<accession>A0ABP8X923</accession>
<comment type="caution">
    <text evidence="1">The sequence shown here is derived from an EMBL/GenBank/DDBJ whole genome shotgun (WGS) entry which is preliminary data.</text>
</comment>
<evidence type="ECO:0000313" key="2">
    <source>
        <dbReference type="Proteomes" id="UP001501446"/>
    </source>
</evidence>
<dbReference type="Proteomes" id="UP001501446">
    <property type="component" value="Unassembled WGS sequence"/>
</dbReference>
<proteinExistence type="predicted"/>
<keyword evidence="2" id="KW-1185">Reference proteome</keyword>
<protein>
    <submittedName>
        <fullName evidence="1">Uncharacterized protein</fullName>
    </submittedName>
</protein>
<evidence type="ECO:0000313" key="1">
    <source>
        <dbReference type="EMBL" id="GAA4702061.1"/>
    </source>
</evidence>
<organism evidence="1 2">
    <name type="scientific">Kocuria gwangalliensis</name>
    <dbReference type="NCBI Taxonomy" id="501592"/>
    <lineage>
        <taxon>Bacteria</taxon>
        <taxon>Bacillati</taxon>
        <taxon>Actinomycetota</taxon>
        <taxon>Actinomycetes</taxon>
        <taxon>Micrococcales</taxon>
        <taxon>Micrococcaceae</taxon>
        <taxon>Kocuria</taxon>
    </lineage>
</organism>
<reference evidence="2" key="1">
    <citation type="journal article" date="2019" name="Int. J. Syst. Evol. Microbiol.">
        <title>The Global Catalogue of Microorganisms (GCM) 10K type strain sequencing project: providing services to taxonomists for standard genome sequencing and annotation.</title>
        <authorList>
            <consortium name="The Broad Institute Genomics Platform"/>
            <consortium name="The Broad Institute Genome Sequencing Center for Infectious Disease"/>
            <person name="Wu L."/>
            <person name="Ma J."/>
        </authorList>
    </citation>
    <scope>NUCLEOTIDE SEQUENCE [LARGE SCALE GENOMIC DNA]</scope>
    <source>
        <strain evidence="2">JCM 18958</strain>
    </source>
</reference>
<name>A0ABP8X923_9MICC</name>